<comment type="caution">
    <text evidence="1">The sequence shown here is derived from an EMBL/GenBank/DDBJ whole genome shotgun (WGS) entry which is preliminary data.</text>
</comment>
<organism evidence="1 2">
    <name type="scientific">Planoprotostelium fungivorum</name>
    <dbReference type="NCBI Taxonomy" id="1890364"/>
    <lineage>
        <taxon>Eukaryota</taxon>
        <taxon>Amoebozoa</taxon>
        <taxon>Evosea</taxon>
        <taxon>Variosea</taxon>
        <taxon>Cavosteliida</taxon>
        <taxon>Cavosteliaceae</taxon>
        <taxon>Planoprotostelium</taxon>
    </lineage>
</organism>
<dbReference type="EMBL" id="MDYQ01000360">
    <property type="protein sequence ID" value="PRP75848.1"/>
    <property type="molecule type" value="Genomic_DNA"/>
</dbReference>
<accession>A0A2P6MVV6</accession>
<sequence>MPPGHTALHSALVNGRLKPAPITPFSIGDLFSLRSTLVKKFGLNVRPVTGRNLPTGIILGMNWLRYHNPDIRPSNYGALITPTSVLKLLTPITLQMLIQQTAEA</sequence>
<dbReference type="AlphaFoldDB" id="A0A2P6MVV6"/>
<keyword evidence="2" id="KW-1185">Reference proteome</keyword>
<proteinExistence type="predicted"/>
<dbReference type="InParanoid" id="A0A2P6MVV6"/>
<protein>
    <submittedName>
        <fullName evidence="1">Uncharacterized protein</fullName>
    </submittedName>
</protein>
<name>A0A2P6MVV6_9EUKA</name>
<reference evidence="1 2" key="1">
    <citation type="journal article" date="2018" name="Genome Biol. Evol.">
        <title>Multiple Roots of Fruiting Body Formation in Amoebozoa.</title>
        <authorList>
            <person name="Hillmann F."/>
            <person name="Forbes G."/>
            <person name="Novohradska S."/>
            <person name="Ferling I."/>
            <person name="Riege K."/>
            <person name="Groth M."/>
            <person name="Westermann M."/>
            <person name="Marz M."/>
            <person name="Spaller T."/>
            <person name="Winckler T."/>
            <person name="Schaap P."/>
            <person name="Glockner G."/>
        </authorList>
    </citation>
    <scope>NUCLEOTIDE SEQUENCE [LARGE SCALE GENOMIC DNA]</scope>
    <source>
        <strain evidence="1 2">Jena</strain>
    </source>
</reference>
<evidence type="ECO:0000313" key="1">
    <source>
        <dbReference type="EMBL" id="PRP75848.1"/>
    </source>
</evidence>
<evidence type="ECO:0000313" key="2">
    <source>
        <dbReference type="Proteomes" id="UP000241769"/>
    </source>
</evidence>
<dbReference type="Proteomes" id="UP000241769">
    <property type="component" value="Unassembled WGS sequence"/>
</dbReference>
<gene>
    <name evidence="1" type="ORF">PROFUN_14384</name>
</gene>